<keyword evidence="1" id="KW-0472">Membrane</keyword>
<dbReference type="Proteomes" id="UP000287224">
    <property type="component" value="Unassembled WGS sequence"/>
</dbReference>
<proteinExistence type="predicted"/>
<protein>
    <recommendedName>
        <fullName evidence="4">DoxX family protein</fullName>
    </recommendedName>
</protein>
<comment type="caution">
    <text evidence="2">The sequence shown here is derived from an EMBL/GenBank/DDBJ whole genome shotgun (WGS) entry which is preliminary data.</text>
</comment>
<keyword evidence="3" id="KW-1185">Reference proteome</keyword>
<sequence>MRSHVVPGLGAKAYTPAPRIAAVAHKGRTLELWRWRIVALLRVLCGGLCLGDAWVKWRGSFTAGYLSLLSHAAAGHIPLVSTWFSWWFGLAQLQTQAFITTLLLAEICLGICLICGVFTTLSCLIGMCLTALGCMGMGLFAGFLGQGPPDIGVLIVFWLTFLGLMLSRAGRYAGLGPDKVSL</sequence>
<organism evidence="2 3">
    <name type="scientific">Dictyobacter aurantiacus</name>
    <dbReference type="NCBI Taxonomy" id="1936993"/>
    <lineage>
        <taxon>Bacteria</taxon>
        <taxon>Bacillati</taxon>
        <taxon>Chloroflexota</taxon>
        <taxon>Ktedonobacteria</taxon>
        <taxon>Ktedonobacterales</taxon>
        <taxon>Dictyobacteraceae</taxon>
        <taxon>Dictyobacter</taxon>
    </lineage>
</organism>
<feature type="transmembrane region" description="Helical" evidence="1">
    <location>
        <begin position="124"/>
        <end position="145"/>
    </location>
</feature>
<feature type="transmembrane region" description="Helical" evidence="1">
    <location>
        <begin position="151"/>
        <end position="169"/>
    </location>
</feature>
<evidence type="ECO:0000313" key="3">
    <source>
        <dbReference type="Proteomes" id="UP000287224"/>
    </source>
</evidence>
<evidence type="ECO:0000313" key="2">
    <source>
        <dbReference type="EMBL" id="GCE09104.1"/>
    </source>
</evidence>
<gene>
    <name evidence="2" type="ORF">KDAU_64330</name>
</gene>
<evidence type="ECO:0000256" key="1">
    <source>
        <dbReference type="SAM" id="Phobius"/>
    </source>
</evidence>
<name>A0A401ZQP2_9CHLR</name>
<accession>A0A401ZQP2</accession>
<evidence type="ECO:0008006" key="4">
    <source>
        <dbReference type="Google" id="ProtNLM"/>
    </source>
</evidence>
<keyword evidence="1" id="KW-1133">Transmembrane helix</keyword>
<reference evidence="3" key="1">
    <citation type="submission" date="2018-12" db="EMBL/GenBank/DDBJ databases">
        <title>Tengunoibacter tsumagoiensis gen. nov., sp. nov., Dictyobacter kobayashii sp. nov., D. alpinus sp. nov., and D. joshuensis sp. nov. and description of Dictyobacteraceae fam. nov. within the order Ktedonobacterales isolated from Tengu-no-mugimeshi.</title>
        <authorList>
            <person name="Wang C.M."/>
            <person name="Zheng Y."/>
            <person name="Sakai Y."/>
            <person name="Toyoda A."/>
            <person name="Minakuchi Y."/>
            <person name="Abe K."/>
            <person name="Yokota A."/>
            <person name="Yabe S."/>
        </authorList>
    </citation>
    <scope>NUCLEOTIDE SEQUENCE [LARGE SCALE GENOMIC DNA]</scope>
    <source>
        <strain evidence="3">S-27</strain>
    </source>
</reference>
<feature type="transmembrane region" description="Helical" evidence="1">
    <location>
        <begin position="63"/>
        <end position="86"/>
    </location>
</feature>
<feature type="transmembrane region" description="Helical" evidence="1">
    <location>
        <begin position="98"/>
        <end position="117"/>
    </location>
</feature>
<keyword evidence="1" id="KW-0812">Transmembrane</keyword>
<dbReference type="AlphaFoldDB" id="A0A401ZQP2"/>
<dbReference type="EMBL" id="BIFQ01000002">
    <property type="protein sequence ID" value="GCE09104.1"/>
    <property type="molecule type" value="Genomic_DNA"/>
</dbReference>